<gene>
    <name evidence="1" type="ORF">HNR55_003389</name>
</gene>
<name>A0A841QKN2_9PROT</name>
<keyword evidence="2" id="KW-1185">Reference proteome</keyword>
<accession>A0A841QKN2</accession>
<evidence type="ECO:0000313" key="2">
    <source>
        <dbReference type="Proteomes" id="UP000578000"/>
    </source>
</evidence>
<sequence length="41" mass="4762">MGNNTPCLHHLLHQNEKYPRFFSEHSYSVIGANRGYDAPFL</sequence>
<evidence type="ECO:0000313" key="1">
    <source>
        <dbReference type="EMBL" id="MBB6458774.1"/>
    </source>
</evidence>
<dbReference type="EMBL" id="JACHIE010000033">
    <property type="protein sequence ID" value="MBB6458774.1"/>
    <property type="molecule type" value="Genomic_DNA"/>
</dbReference>
<dbReference type="Proteomes" id="UP000578000">
    <property type="component" value="Unassembled WGS sequence"/>
</dbReference>
<proteinExistence type="predicted"/>
<reference evidence="1 2" key="1">
    <citation type="submission" date="2020-08" db="EMBL/GenBank/DDBJ databases">
        <title>Genomic Encyclopedia of Type Strains, Phase IV (KMG-IV): sequencing the most valuable type-strain genomes for metagenomic binning, comparative biology and taxonomic classification.</title>
        <authorList>
            <person name="Goeker M."/>
        </authorList>
    </citation>
    <scope>NUCLEOTIDE SEQUENCE [LARGE SCALE GENOMIC DNA]</scope>
    <source>
        <strain evidence="1 2">DSM 4491</strain>
    </source>
</reference>
<comment type="caution">
    <text evidence="1">The sequence shown here is derived from an EMBL/GenBank/DDBJ whole genome shotgun (WGS) entry which is preliminary data.</text>
</comment>
<dbReference type="AlphaFoldDB" id="A0A841QKN2"/>
<organism evidence="1 2">
    <name type="scientific">Acetobacter lovaniensis</name>
    <dbReference type="NCBI Taxonomy" id="104100"/>
    <lineage>
        <taxon>Bacteria</taxon>
        <taxon>Pseudomonadati</taxon>
        <taxon>Pseudomonadota</taxon>
        <taxon>Alphaproteobacteria</taxon>
        <taxon>Acetobacterales</taxon>
        <taxon>Acetobacteraceae</taxon>
        <taxon>Acetobacter</taxon>
    </lineage>
</organism>
<protein>
    <submittedName>
        <fullName evidence="1">Uncharacterized protein</fullName>
    </submittedName>
</protein>